<evidence type="ECO:0000313" key="1">
    <source>
        <dbReference type="EMBL" id="CAD6185795.1"/>
    </source>
</evidence>
<keyword evidence="2" id="KW-1185">Reference proteome</keyword>
<evidence type="ECO:0000313" key="2">
    <source>
        <dbReference type="Proteomes" id="UP000835052"/>
    </source>
</evidence>
<dbReference type="Proteomes" id="UP000835052">
    <property type="component" value="Unassembled WGS sequence"/>
</dbReference>
<proteinExistence type="predicted"/>
<organism evidence="1 2">
    <name type="scientific">Caenorhabditis auriculariae</name>
    <dbReference type="NCBI Taxonomy" id="2777116"/>
    <lineage>
        <taxon>Eukaryota</taxon>
        <taxon>Metazoa</taxon>
        <taxon>Ecdysozoa</taxon>
        <taxon>Nematoda</taxon>
        <taxon>Chromadorea</taxon>
        <taxon>Rhabditida</taxon>
        <taxon>Rhabditina</taxon>
        <taxon>Rhabditomorpha</taxon>
        <taxon>Rhabditoidea</taxon>
        <taxon>Rhabditidae</taxon>
        <taxon>Peloderinae</taxon>
        <taxon>Caenorhabditis</taxon>
    </lineage>
</organism>
<name>A0A8S1GQ99_9PELO</name>
<dbReference type="Gene3D" id="2.40.50.140">
    <property type="entry name" value="Nucleic acid-binding proteins"/>
    <property type="match status" value="2"/>
</dbReference>
<gene>
    <name evidence="1" type="ORF">CAUJ_LOCUS1714</name>
</gene>
<protein>
    <recommendedName>
        <fullName evidence="3">OB domain-containing protein</fullName>
    </recommendedName>
</protein>
<dbReference type="SUPFAM" id="SSF50249">
    <property type="entry name" value="Nucleic acid-binding proteins"/>
    <property type="match status" value="2"/>
</dbReference>
<evidence type="ECO:0008006" key="3">
    <source>
        <dbReference type="Google" id="ProtNLM"/>
    </source>
</evidence>
<accession>A0A8S1GQ99</accession>
<reference evidence="1" key="1">
    <citation type="submission" date="2020-10" db="EMBL/GenBank/DDBJ databases">
        <authorList>
            <person name="Kikuchi T."/>
        </authorList>
    </citation>
    <scope>NUCLEOTIDE SEQUENCE</scope>
    <source>
        <strain evidence="1">NKZ352</strain>
    </source>
</reference>
<dbReference type="EMBL" id="CAJGYM010000003">
    <property type="protein sequence ID" value="CAD6185795.1"/>
    <property type="molecule type" value="Genomic_DNA"/>
</dbReference>
<sequence>MENSQEDLKFTPIREIDDSHALVNIRGVCKFIESPTVSNKRLYTFFNIYDEEGDGIRVWAKNELVDEVMYKVQPNQTYEITNALVENKDPRVNFLHKDKQLVLKGDSEIRLCDRESYAIRKEYAILPLSQLSMEAPRPFSVFGRITQVDPVVYKPSKYKENEPMRKVSIIDAHGDERQMTLWRNHTHEIDQKDVGRMVYLNGVRAATFQGKCEIRNLCDTEITVYRHLELDEN</sequence>
<dbReference type="InterPro" id="IPR012340">
    <property type="entry name" value="NA-bd_OB-fold"/>
</dbReference>
<dbReference type="AlphaFoldDB" id="A0A8S1GQ99"/>
<comment type="caution">
    <text evidence="1">The sequence shown here is derived from an EMBL/GenBank/DDBJ whole genome shotgun (WGS) entry which is preliminary data.</text>
</comment>